<evidence type="ECO:0000313" key="1">
    <source>
        <dbReference type="EMBL" id="KAF1997015.1"/>
    </source>
</evidence>
<protein>
    <submittedName>
        <fullName evidence="1">Uncharacterized protein</fullName>
    </submittedName>
</protein>
<dbReference type="AlphaFoldDB" id="A0A6A5WD07"/>
<sequence>MACCGFGGYEGSARASRGAVERVKAADGGVMFGRSAVCGGRQRRCLAKTEGSVVVGERMSKDRWWGWGGRCHGWRPSRCLGEARRYGMIWANMTSPPCTSCGTSAICAATVAHVATHHALFAREKGFDVSNEAALWWWQTTKASDAARNLSTCVFSSKS</sequence>
<dbReference type="Proteomes" id="UP000799779">
    <property type="component" value="Unassembled WGS sequence"/>
</dbReference>
<dbReference type="EMBL" id="ML977618">
    <property type="protein sequence ID" value="KAF1997015.1"/>
    <property type="molecule type" value="Genomic_DNA"/>
</dbReference>
<gene>
    <name evidence="1" type="ORF">P154DRAFT_525184</name>
</gene>
<reference evidence="1" key="1">
    <citation type="journal article" date="2020" name="Stud. Mycol.">
        <title>101 Dothideomycetes genomes: a test case for predicting lifestyles and emergence of pathogens.</title>
        <authorList>
            <person name="Haridas S."/>
            <person name="Albert R."/>
            <person name="Binder M."/>
            <person name="Bloem J."/>
            <person name="Labutti K."/>
            <person name="Salamov A."/>
            <person name="Andreopoulos B."/>
            <person name="Baker S."/>
            <person name="Barry K."/>
            <person name="Bills G."/>
            <person name="Bluhm B."/>
            <person name="Cannon C."/>
            <person name="Castanera R."/>
            <person name="Culley D."/>
            <person name="Daum C."/>
            <person name="Ezra D."/>
            <person name="Gonzalez J."/>
            <person name="Henrissat B."/>
            <person name="Kuo A."/>
            <person name="Liang C."/>
            <person name="Lipzen A."/>
            <person name="Lutzoni F."/>
            <person name="Magnuson J."/>
            <person name="Mondo S."/>
            <person name="Nolan M."/>
            <person name="Ohm R."/>
            <person name="Pangilinan J."/>
            <person name="Park H.-J."/>
            <person name="Ramirez L."/>
            <person name="Alfaro M."/>
            <person name="Sun H."/>
            <person name="Tritt A."/>
            <person name="Yoshinaga Y."/>
            <person name="Zwiers L.-H."/>
            <person name="Turgeon B."/>
            <person name="Goodwin S."/>
            <person name="Spatafora J."/>
            <person name="Crous P."/>
            <person name="Grigoriev I."/>
        </authorList>
    </citation>
    <scope>NUCLEOTIDE SEQUENCE</scope>
    <source>
        <strain evidence="1">CBS 123094</strain>
    </source>
</reference>
<proteinExistence type="predicted"/>
<evidence type="ECO:0000313" key="2">
    <source>
        <dbReference type="Proteomes" id="UP000799779"/>
    </source>
</evidence>
<keyword evidence="2" id="KW-1185">Reference proteome</keyword>
<name>A0A6A5WD07_9PLEO</name>
<organism evidence="1 2">
    <name type="scientific">Amniculicola lignicola CBS 123094</name>
    <dbReference type="NCBI Taxonomy" id="1392246"/>
    <lineage>
        <taxon>Eukaryota</taxon>
        <taxon>Fungi</taxon>
        <taxon>Dikarya</taxon>
        <taxon>Ascomycota</taxon>
        <taxon>Pezizomycotina</taxon>
        <taxon>Dothideomycetes</taxon>
        <taxon>Pleosporomycetidae</taxon>
        <taxon>Pleosporales</taxon>
        <taxon>Amniculicolaceae</taxon>
        <taxon>Amniculicola</taxon>
    </lineage>
</organism>
<accession>A0A6A5WD07</accession>